<feature type="non-terminal residue" evidence="2">
    <location>
        <position position="1"/>
    </location>
</feature>
<evidence type="ECO:0000313" key="3">
    <source>
        <dbReference type="Proteomes" id="UP001432027"/>
    </source>
</evidence>
<evidence type="ECO:0000313" key="2">
    <source>
        <dbReference type="EMBL" id="GMT06203.1"/>
    </source>
</evidence>
<proteinExistence type="predicted"/>
<keyword evidence="1" id="KW-0732">Signal</keyword>
<comment type="caution">
    <text evidence="2">The sequence shown here is derived from an EMBL/GenBank/DDBJ whole genome shotgun (WGS) entry which is preliminary data.</text>
</comment>
<feature type="signal peptide" evidence="1">
    <location>
        <begin position="1"/>
        <end position="20"/>
    </location>
</feature>
<feature type="chain" id="PRO_5043607783" evidence="1">
    <location>
        <begin position="21"/>
        <end position="148"/>
    </location>
</feature>
<evidence type="ECO:0000256" key="1">
    <source>
        <dbReference type="SAM" id="SignalP"/>
    </source>
</evidence>
<reference evidence="2" key="1">
    <citation type="submission" date="2023-10" db="EMBL/GenBank/DDBJ databases">
        <title>Genome assembly of Pristionchus species.</title>
        <authorList>
            <person name="Yoshida K."/>
            <person name="Sommer R.J."/>
        </authorList>
    </citation>
    <scope>NUCLEOTIDE SEQUENCE</scope>
    <source>
        <strain evidence="2">RS0144</strain>
    </source>
</reference>
<protein>
    <submittedName>
        <fullName evidence="2">Uncharacterized protein</fullName>
    </submittedName>
</protein>
<keyword evidence="3" id="KW-1185">Reference proteome</keyword>
<organism evidence="2 3">
    <name type="scientific">Pristionchus entomophagus</name>
    <dbReference type="NCBI Taxonomy" id="358040"/>
    <lineage>
        <taxon>Eukaryota</taxon>
        <taxon>Metazoa</taxon>
        <taxon>Ecdysozoa</taxon>
        <taxon>Nematoda</taxon>
        <taxon>Chromadorea</taxon>
        <taxon>Rhabditida</taxon>
        <taxon>Rhabditina</taxon>
        <taxon>Diplogasteromorpha</taxon>
        <taxon>Diplogasteroidea</taxon>
        <taxon>Neodiplogasteridae</taxon>
        <taxon>Pristionchus</taxon>
    </lineage>
</organism>
<accession>A0AAV5UIS0</accession>
<sequence>FRMKLALVLCLFVFAAISFAQDKDIDVAVASHEDDAIFDGISQNADVTSEAHTASERDDNVDVDLSVNDSEETEHDEVVNVEDFDVNENSNLISAESAAVSVADPASSVEEHATHAPINPIYHGNVGCTTCGHFAPPRTNWCRCAIKK</sequence>
<feature type="non-terminal residue" evidence="2">
    <location>
        <position position="148"/>
    </location>
</feature>
<dbReference type="EMBL" id="BTSX01000006">
    <property type="protein sequence ID" value="GMT06203.1"/>
    <property type="molecule type" value="Genomic_DNA"/>
</dbReference>
<dbReference type="Proteomes" id="UP001432027">
    <property type="component" value="Unassembled WGS sequence"/>
</dbReference>
<gene>
    <name evidence="2" type="ORF">PENTCL1PPCAC_28377</name>
</gene>
<name>A0AAV5UIS0_9BILA</name>
<dbReference type="AlphaFoldDB" id="A0AAV5UIS0"/>